<dbReference type="InterPro" id="IPR038175">
    <property type="entry name" value="CBM21_dom_sf"/>
</dbReference>
<keyword evidence="4" id="KW-1185">Reference proteome</keyword>
<dbReference type="AlphaFoldDB" id="A0A0M3JXW6"/>
<dbReference type="PANTHER" id="PTHR12307:SF53">
    <property type="entry name" value="PROTEIN PHOSPHATASE 1 REGULATORY SUBUNIT"/>
    <property type="match status" value="1"/>
</dbReference>
<dbReference type="Gene3D" id="2.60.40.2440">
    <property type="entry name" value="Carbohydrate binding type-21 domain"/>
    <property type="match status" value="1"/>
</dbReference>
<dbReference type="GO" id="GO:2001069">
    <property type="term" value="F:glycogen binding"/>
    <property type="evidence" value="ECO:0007669"/>
    <property type="project" value="TreeGrafter"/>
</dbReference>
<dbReference type="GO" id="GO:0000164">
    <property type="term" value="C:protein phosphatase type 1 complex"/>
    <property type="evidence" value="ECO:0007669"/>
    <property type="project" value="TreeGrafter"/>
</dbReference>
<evidence type="ECO:0000259" key="2">
    <source>
        <dbReference type="PROSITE" id="PS51159"/>
    </source>
</evidence>
<reference evidence="3 4" key="2">
    <citation type="submission" date="2018-11" db="EMBL/GenBank/DDBJ databases">
        <authorList>
            <consortium name="Pathogen Informatics"/>
        </authorList>
    </citation>
    <scope>NUCLEOTIDE SEQUENCE [LARGE SCALE GENOMIC DNA]</scope>
</reference>
<feature type="region of interest" description="Disordered" evidence="1">
    <location>
        <begin position="154"/>
        <end position="212"/>
    </location>
</feature>
<protein>
    <submittedName>
        <fullName evidence="5">Glycogen-binding subunit 76A (inferred by orthology to a D. melanogaster protein)</fullName>
    </submittedName>
</protein>
<proteinExistence type="predicted"/>
<dbReference type="Proteomes" id="UP000267096">
    <property type="component" value="Unassembled WGS sequence"/>
</dbReference>
<name>A0A0M3JXW6_ANISI</name>
<dbReference type="GO" id="GO:0005979">
    <property type="term" value="P:regulation of glycogen biosynthetic process"/>
    <property type="evidence" value="ECO:0007669"/>
    <property type="project" value="TreeGrafter"/>
</dbReference>
<evidence type="ECO:0000313" key="5">
    <source>
        <dbReference type="WBParaSite" id="ASIM_0001321201-mRNA-1"/>
    </source>
</evidence>
<accession>A0A0M3JXW6</accession>
<reference evidence="5" key="1">
    <citation type="submission" date="2016-04" db="UniProtKB">
        <authorList>
            <consortium name="WormBaseParasite"/>
        </authorList>
    </citation>
    <scope>IDENTIFICATION</scope>
</reference>
<dbReference type="Pfam" id="PF03370">
    <property type="entry name" value="CBM_21"/>
    <property type="match status" value="1"/>
</dbReference>
<dbReference type="PROSITE" id="PS51159">
    <property type="entry name" value="CBM21"/>
    <property type="match status" value="1"/>
</dbReference>
<dbReference type="OrthoDB" id="1881at2759"/>
<dbReference type="WBParaSite" id="ASIM_0001321201-mRNA-1">
    <property type="protein sequence ID" value="ASIM_0001321201-mRNA-1"/>
    <property type="gene ID" value="ASIM_0001321201"/>
</dbReference>
<evidence type="ECO:0000313" key="3">
    <source>
        <dbReference type="EMBL" id="VDK47922.1"/>
    </source>
</evidence>
<dbReference type="InterPro" id="IPR005036">
    <property type="entry name" value="CBM21_dom"/>
</dbReference>
<feature type="compositionally biased region" description="Polar residues" evidence="1">
    <location>
        <begin position="154"/>
        <end position="208"/>
    </location>
</feature>
<evidence type="ECO:0000256" key="1">
    <source>
        <dbReference type="SAM" id="MobiDB-lite"/>
    </source>
</evidence>
<gene>
    <name evidence="3" type="ORF">ASIM_LOCUS12678</name>
</gene>
<dbReference type="PANTHER" id="PTHR12307">
    <property type="entry name" value="PROTEIN PHOSPHATASE 1 REGULATORY SUBUNIT"/>
    <property type="match status" value="1"/>
</dbReference>
<feature type="domain" description="CBM21" evidence="2">
    <location>
        <begin position="334"/>
        <end position="442"/>
    </location>
</feature>
<dbReference type="EMBL" id="UYRR01031229">
    <property type="protein sequence ID" value="VDK47922.1"/>
    <property type="molecule type" value="Genomic_DNA"/>
</dbReference>
<evidence type="ECO:0000313" key="4">
    <source>
        <dbReference type="Proteomes" id="UP000267096"/>
    </source>
</evidence>
<dbReference type="GO" id="GO:0008157">
    <property type="term" value="F:protein phosphatase 1 binding"/>
    <property type="evidence" value="ECO:0007669"/>
    <property type="project" value="TreeGrafter"/>
</dbReference>
<dbReference type="InterPro" id="IPR050782">
    <property type="entry name" value="PP1_regulatory_subunit_3"/>
</dbReference>
<organism evidence="5">
    <name type="scientific">Anisakis simplex</name>
    <name type="common">Herring worm</name>
    <dbReference type="NCBI Taxonomy" id="6269"/>
    <lineage>
        <taxon>Eukaryota</taxon>
        <taxon>Metazoa</taxon>
        <taxon>Ecdysozoa</taxon>
        <taxon>Nematoda</taxon>
        <taxon>Chromadorea</taxon>
        <taxon>Rhabditida</taxon>
        <taxon>Spirurina</taxon>
        <taxon>Ascaridomorpha</taxon>
        <taxon>Ascaridoidea</taxon>
        <taxon>Anisakidae</taxon>
        <taxon>Anisakis</taxon>
        <taxon>Anisakis simplex complex</taxon>
    </lineage>
</organism>
<sequence>MGTMRRSYNDPPYPTTLPVQSLSPNQSVVHDLFDFTDFATLLLLFDLRTDLWHSLHRAVTSTDARQEAVRVDEQTMMIETAVATRRRVAIDCTCSRAGAATRSAAPQSTPNDTKSELILSQSPLNIYSSYTYPSTKLRNPLGLKLLITNSNHSSHPFSDSDNTHSDVNNENNGFNSPSPCSPSGHSIPSSRDSTCDSGFSSDDNSVNRKPSKKLQAVEECHSLSVVHTLIPVLLSTYIRSRHFSSRTKSLRSALRTPTSSGPQKTVRFADALGLDLEHKTVYDADDWIDDELMFSFSMFAFNPHESSKQRKHSPSTTVSLIINNWSIRSEAEVSHLTRTQCVCLKSVDVIDTNLTGIVDVLNLAPEKQVCIRYTLDDWSSYLEIHAIYMQSIGNDGAVDAFSFFVSFPANLPVGTKCQFCIRYTVNGTSHWDSNCGANYTLEYVERSADDSSYSPNNRNSNIRHRAVIKSKQDLLKPNTTTPNHQPSSYTLSKSKATYKLNGFNTNHQFDYLPNLQQIVRPSKYIGWARSGYSYDDDGFY</sequence>